<dbReference type="KEGG" id="nfn:NFRAN_2840"/>
<keyword evidence="2" id="KW-1185">Reference proteome</keyword>
<reference evidence="1 2" key="1">
    <citation type="submission" date="2019-02" db="EMBL/GenBank/DDBJ databases">
        <authorList>
            <person name="Lehtovirta-Morley E L."/>
        </authorList>
    </citation>
    <scope>NUCLEOTIDE SEQUENCE [LARGE SCALE GENOMIC DNA]</scope>
    <source>
        <strain evidence="1">NFRAN1</strain>
    </source>
</reference>
<gene>
    <name evidence="1" type="ORF">NFRAN_2840</name>
</gene>
<dbReference type="AlphaFoldDB" id="A0A484IBL1"/>
<protein>
    <submittedName>
        <fullName evidence="1">Uncharacterized protein</fullName>
    </submittedName>
</protein>
<name>A0A484IBL1_9ARCH</name>
<dbReference type="Proteomes" id="UP000294299">
    <property type="component" value="Chromosome NFRAN"/>
</dbReference>
<accession>A0A484IBL1</accession>
<evidence type="ECO:0000313" key="2">
    <source>
        <dbReference type="Proteomes" id="UP000294299"/>
    </source>
</evidence>
<proteinExistence type="predicted"/>
<evidence type="ECO:0000313" key="1">
    <source>
        <dbReference type="EMBL" id="VFJ15163.1"/>
    </source>
</evidence>
<sequence>MEYWLPQVVNWALKLFNLNPTIKKIDMPVSILIHSYLLLRSNILLCGKYQYQLLFCYGVIESVFIIK</sequence>
<organism evidence="1 2">
    <name type="scientific">Candidatus Nitrosocosmicus franklandianus</name>
    <dbReference type="NCBI Taxonomy" id="1798806"/>
    <lineage>
        <taxon>Archaea</taxon>
        <taxon>Nitrososphaerota</taxon>
        <taxon>Nitrososphaeria</taxon>
        <taxon>Nitrososphaerales</taxon>
        <taxon>Nitrososphaeraceae</taxon>
        <taxon>Candidatus Nitrosocosmicus</taxon>
    </lineage>
</organism>
<dbReference type="EMBL" id="LR216287">
    <property type="protein sequence ID" value="VFJ15163.1"/>
    <property type="molecule type" value="Genomic_DNA"/>
</dbReference>